<name>A0A0F9NRZ9_9ZZZZ</name>
<evidence type="ECO:0000256" key="2">
    <source>
        <dbReference type="ARBA" id="ARBA00022801"/>
    </source>
</evidence>
<protein>
    <recommendedName>
        <fullName evidence="5">Penicillin acylase family protein</fullName>
    </recommendedName>
</protein>
<proteinExistence type="inferred from homology"/>
<dbReference type="InterPro" id="IPR002692">
    <property type="entry name" value="S45"/>
</dbReference>
<comment type="similarity">
    <text evidence="1">Belongs to the peptidase S45 family.</text>
</comment>
<dbReference type="EMBL" id="LAZR01003218">
    <property type="protein sequence ID" value="KKN20679.1"/>
    <property type="molecule type" value="Genomic_DNA"/>
</dbReference>
<sequence length="742" mass="84315">MEELLNTAKNAFPSVSGTEKLNGIKEEVEILWDKWGIPHIYANSIYDAYFAQGYIHAQHRLFQMEQFRRLTTGELSEMTGEGSLDSDKHYKIIGLHRIARACVERLKNDPTNKQLSMLESYVNGVNEGIEKARKNPPIEFGVLELELRDWRMEDSLKISGLLDWGLSGGSHPLELLRAKLISKVGRETANKIIPLFSGANIEKPAGSNGWAVSPKKSTSGAVLLANDPHLPLMLPSIWFLVHINCPESKVIGSSLPGLPSVLVGHNEKIAWGCTNVSADTIDLFDLEINPENVKQYRYNDEWVDFEEIEDPIKMKDKDPIPFTILMTRFGPVIEYVEHDREIHKINYPGKLALKWISYEGRTEDSLKGFLKINNSSNWAGFREATSYMAMNPQNFIYGDIEGNIGHQHGGKIPIRNYGDGATITPGTNEEYDWKGPAPFEKMFSIYNPNSGLVYTANHNEDKAPNGVLISQESSGVYRQKRLKNLLQSKEKVSLQDFKDFQNDLYSAEAAELLPLMITYVKTITSHKIKPEIISLLDKWDFILTKNSIEASIYKVWSQETIFEILTPIIGKELVDPTYFDLLYLFNIFNEKKEELQALLVKTLKKTIIHLTERFSSDLNKWKWGNLHKLTLTHPFSSVNEDAKALNIGPFKRGGDRNTLNNGYCFPSKDFQVFAGPSFRQIHDLSDWDKSQVALPGGQSGLPFHKHYKDLMKLWVRGKYIPLLFSKEAISKNLEGIMKLVPF</sequence>
<dbReference type="PANTHER" id="PTHR34218:SF4">
    <property type="entry name" value="ACYL-HOMOSERINE LACTONE ACYLASE QUIP"/>
    <property type="match status" value="1"/>
</dbReference>
<dbReference type="Gene3D" id="3.60.20.10">
    <property type="entry name" value="Glutamine Phosphoribosylpyrophosphate, subunit 1, domain 1"/>
    <property type="match status" value="1"/>
</dbReference>
<dbReference type="InterPro" id="IPR014395">
    <property type="entry name" value="Pen/GL7ACA/AHL_acylase"/>
</dbReference>
<dbReference type="Gene3D" id="1.10.439.10">
    <property type="entry name" value="Penicillin Amidohydrolase, domain 1"/>
    <property type="match status" value="1"/>
</dbReference>
<dbReference type="AlphaFoldDB" id="A0A0F9NRZ9"/>
<dbReference type="PIRSF" id="PIRSF001227">
    <property type="entry name" value="Pen_acylase"/>
    <property type="match status" value="1"/>
</dbReference>
<dbReference type="PANTHER" id="PTHR34218">
    <property type="entry name" value="PEPTIDASE S45 PENICILLIN AMIDASE"/>
    <property type="match status" value="1"/>
</dbReference>
<dbReference type="InterPro" id="IPR043146">
    <property type="entry name" value="Penicillin_amidase_N_B-knob"/>
</dbReference>
<evidence type="ECO:0000313" key="4">
    <source>
        <dbReference type="EMBL" id="KKN20679.1"/>
    </source>
</evidence>
<dbReference type="Pfam" id="PF01804">
    <property type="entry name" value="Penicil_amidase"/>
    <property type="match status" value="1"/>
</dbReference>
<dbReference type="Gene3D" id="2.30.120.10">
    <property type="match status" value="1"/>
</dbReference>
<dbReference type="GO" id="GO:0016811">
    <property type="term" value="F:hydrolase activity, acting on carbon-nitrogen (but not peptide) bonds, in linear amides"/>
    <property type="evidence" value="ECO:0007669"/>
    <property type="project" value="InterPro"/>
</dbReference>
<keyword evidence="2" id="KW-0378">Hydrolase</keyword>
<organism evidence="4">
    <name type="scientific">marine sediment metagenome</name>
    <dbReference type="NCBI Taxonomy" id="412755"/>
    <lineage>
        <taxon>unclassified sequences</taxon>
        <taxon>metagenomes</taxon>
        <taxon>ecological metagenomes</taxon>
    </lineage>
</organism>
<dbReference type="CDD" id="cd03747">
    <property type="entry name" value="Ntn_PGA_like"/>
    <property type="match status" value="1"/>
</dbReference>
<dbReference type="InterPro" id="IPR043147">
    <property type="entry name" value="Penicillin_amidase_A-knob"/>
</dbReference>
<keyword evidence="3" id="KW-0865">Zymogen</keyword>
<gene>
    <name evidence="4" type="ORF">LCGC14_0933090</name>
</gene>
<dbReference type="SUPFAM" id="SSF56235">
    <property type="entry name" value="N-terminal nucleophile aminohydrolases (Ntn hydrolases)"/>
    <property type="match status" value="1"/>
</dbReference>
<evidence type="ECO:0000256" key="3">
    <source>
        <dbReference type="ARBA" id="ARBA00023145"/>
    </source>
</evidence>
<accession>A0A0F9NRZ9</accession>
<evidence type="ECO:0000256" key="1">
    <source>
        <dbReference type="ARBA" id="ARBA00006586"/>
    </source>
</evidence>
<comment type="caution">
    <text evidence="4">The sequence shown here is derived from an EMBL/GenBank/DDBJ whole genome shotgun (WGS) entry which is preliminary data.</text>
</comment>
<dbReference type="Gene3D" id="1.10.1400.10">
    <property type="match status" value="1"/>
</dbReference>
<reference evidence="4" key="1">
    <citation type="journal article" date="2015" name="Nature">
        <title>Complex archaea that bridge the gap between prokaryotes and eukaryotes.</title>
        <authorList>
            <person name="Spang A."/>
            <person name="Saw J.H."/>
            <person name="Jorgensen S.L."/>
            <person name="Zaremba-Niedzwiedzka K."/>
            <person name="Martijn J."/>
            <person name="Lind A.E."/>
            <person name="van Eijk R."/>
            <person name="Schleper C."/>
            <person name="Guy L."/>
            <person name="Ettema T.J."/>
        </authorList>
    </citation>
    <scope>NUCLEOTIDE SEQUENCE</scope>
</reference>
<dbReference type="InterPro" id="IPR023343">
    <property type="entry name" value="Penicillin_amidase_dom1"/>
</dbReference>
<evidence type="ECO:0008006" key="5">
    <source>
        <dbReference type="Google" id="ProtNLM"/>
    </source>
</evidence>
<dbReference type="GO" id="GO:0017000">
    <property type="term" value="P:antibiotic biosynthetic process"/>
    <property type="evidence" value="ECO:0007669"/>
    <property type="project" value="InterPro"/>
</dbReference>
<dbReference type="InterPro" id="IPR029055">
    <property type="entry name" value="Ntn_hydrolases_N"/>
</dbReference>